<keyword evidence="3" id="KW-1185">Reference proteome</keyword>
<feature type="region of interest" description="Disordered" evidence="1">
    <location>
        <begin position="1"/>
        <end position="46"/>
    </location>
</feature>
<evidence type="ECO:0000256" key="1">
    <source>
        <dbReference type="SAM" id="MobiDB-lite"/>
    </source>
</evidence>
<dbReference type="AlphaFoldDB" id="A0ABD2MI62"/>
<protein>
    <recommendedName>
        <fullName evidence="4">Craniofacial development protein 2-like</fullName>
    </recommendedName>
</protein>
<dbReference type="EMBL" id="JABFTP020000001">
    <property type="protein sequence ID" value="KAL3266045.1"/>
    <property type="molecule type" value="Genomic_DNA"/>
</dbReference>
<accession>A0ABD2MI62</accession>
<proteinExistence type="predicted"/>
<evidence type="ECO:0000313" key="3">
    <source>
        <dbReference type="Proteomes" id="UP001516400"/>
    </source>
</evidence>
<reference evidence="2 3" key="1">
    <citation type="journal article" date="2021" name="BMC Biol.">
        <title>Horizontally acquired antibacterial genes associated with adaptive radiation of ladybird beetles.</title>
        <authorList>
            <person name="Li H.S."/>
            <person name="Tang X.F."/>
            <person name="Huang Y.H."/>
            <person name="Xu Z.Y."/>
            <person name="Chen M.L."/>
            <person name="Du X.Y."/>
            <person name="Qiu B.Y."/>
            <person name="Chen P.T."/>
            <person name="Zhang W."/>
            <person name="Slipinski A."/>
            <person name="Escalona H.E."/>
            <person name="Waterhouse R.M."/>
            <person name="Zwick A."/>
            <person name="Pang H."/>
        </authorList>
    </citation>
    <scope>NUCLEOTIDE SEQUENCE [LARGE SCALE GENOMIC DNA]</scope>
    <source>
        <strain evidence="2">SYSU2018</strain>
    </source>
</reference>
<organism evidence="2 3">
    <name type="scientific">Cryptolaemus montrouzieri</name>
    <dbReference type="NCBI Taxonomy" id="559131"/>
    <lineage>
        <taxon>Eukaryota</taxon>
        <taxon>Metazoa</taxon>
        <taxon>Ecdysozoa</taxon>
        <taxon>Arthropoda</taxon>
        <taxon>Hexapoda</taxon>
        <taxon>Insecta</taxon>
        <taxon>Pterygota</taxon>
        <taxon>Neoptera</taxon>
        <taxon>Endopterygota</taxon>
        <taxon>Coleoptera</taxon>
        <taxon>Polyphaga</taxon>
        <taxon>Cucujiformia</taxon>
        <taxon>Coccinelloidea</taxon>
        <taxon>Coccinellidae</taxon>
        <taxon>Scymninae</taxon>
        <taxon>Scymnini</taxon>
        <taxon>Cryptolaemus</taxon>
    </lineage>
</organism>
<gene>
    <name evidence="2" type="ORF">HHI36_010232</name>
</gene>
<feature type="non-terminal residue" evidence="2">
    <location>
        <position position="120"/>
    </location>
</feature>
<sequence length="120" mass="13555">MAAPDSMLGATDSRQEKATGNHLSVQISQDIAMERKPNTTVPSLGQHFNEQGVRRISRLNIAESKLRISTWNIRSLYAARKFDNVIKETLRLTVGVMQISELHWPNSAKCQNEHGTLYYS</sequence>
<dbReference type="Proteomes" id="UP001516400">
    <property type="component" value="Unassembled WGS sequence"/>
</dbReference>
<name>A0ABD2MI62_9CUCU</name>
<comment type="caution">
    <text evidence="2">The sequence shown here is derived from an EMBL/GenBank/DDBJ whole genome shotgun (WGS) entry which is preliminary data.</text>
</comment>
<evidence type="ECO:0000313" key="2">
    <source>
        <dbReference type="EMBL" id="KAL3266045.1"/>
    </source>
</evidence>
<evidence type="ECO:0008006" key="4">
    <source>
        <dbReference type="Google" id="ProtNLM"/>
    </source>
</evidence>